<dbReference type="InterPro" id="IPR000085">
    <property type="entry name" value="RuvA"/>
</dbReference>
<dbReference type="GO" id="GO:0005737">
    <property type="term" value="C:cytoplasm"/>
    <property type="evidence" value="ECO:0007669"/>
    <property type="project" value="UniProtKB-SubCell"/>
</dbReference>
<dbReference type="GO" id="GO:0009379">
    <property type="term" value="C:Holliday junction helicase complex"/>
    <property type="evidence" value="ECO:0007669"/>
    <property type="project" value="InterPro"/>
</dbReference>
<keyword evidence="4 6" id="KW-0233">DNA recombination</keyword>
<dbReference type="HAMAP" id="MF_00031">
    <property type="entry name" value="DNA_HJ_migration_RuvA"/>
    <property type="match status" value="1"/>
</dbReference>
<dbReference type="GO" id="GO:0006310">
    <property type="term" value="P:DNA recombination"/>
    <property type="evidence" value="ECO:0007669"/>
    <property type="project" value="UniProtKB-UniRule"/>
</dbReference>
<name>A0A3D8Q2I7_9BACI</name>
<keyword evidence="3 6" id="KW-0238">DNA-binding</keyword>
<dbReference type="Proteomes" id="UP000256520">
    <property type="component" value="Unassembled WGS sequence"/>
</dbReference>
<evidence type="ECO:0000256" key="6">
    <source>
        <dbReference type="HAMAP-Rule" id="MF_00031"/>
    </source>
</evidence>
<dbReference type="Gene3D" id="1.10.150.20">
    <property type="entry name" value="5' to 3' exonuclease, C-terminal subdomain"/>
    <property type="match status" value="1"/>
</dbReference>
<dbReference type="GO" id="GO:0006281">
    <property type="term" value="P:DNA repair"/>
    <property type="evidence" value="ECO:0007669"/>
    <property type="project" value="UniProtKB-UniRule"/>
</dbReference>
<dbReference type="InterPro" id="IPR011114">
    <property type="entry name" value="RuvA_C"/>
</dbReference>
<dbReference type="InterPro" id="IPR010994">
    <property type="entry name" value="RuvA_2-like"/>
</dbReference>
<comment type="similarity">
    <text evidence="6">Belongs to the RuvA family.</text>
</comment>
<feature type="domain" description="Helix-hairpin-helix DNA-binding motif class 1" evidence="7">
    <location>
        <begin position="107"/>
        <end position="126"/>
    </location>
</feature>
<dbReference type="InterPro" id="IPR012340">
    <property type="entry name" value="NA-bd_OB-fold"/>
</dbReference>
<comment type="domain">
    <text evidence="6">Has three domains with a flexible linker between the domains II and III and assumes an 'L' shape. Domain III is highly mobile and contacts RuvB.</text>
</comment>
<dbReference type="SUPFAM" id="SSF50249">
    <property type="entry name" value="Nucleic acid-binding proteins"/>
    <property type="match status" value="1"/>
</dbReference>
<comment type="subunit">
    <text evidence="6">Homotetramer. Forms an RuvA(8)-RuvB(12)-Holliday junction (HJ) complex. HJ DNA is sandwiched between 2 RuvA tetramers; dsDNA enters through RuvA and exits via RuvB. An RuvB hexamer assembles on each DNA strand where it exits the tetramer. Each RuvB hexamer is contacted by two RuvA subunits (via domain III) on 2 adjacent RuvB subunits; this complex drives branch migration. In the full resolvosome a probable DNA-RuvA(4)-RuvB(12)-RuvC(2) complex forms which resolves the HJ.</text>
</comment>
<protein>
    <recommendedName>
        <fullName evidence="6">Holliday junction branch migration complex subunit RuvA</fullName>
    </recommendedName>
</protein>
<keyword evidence="2 6" id="KW-0227">DNA damage</keyword>
<dbReference type="GO" id="GO:0009378">
    <property type="term" value="F:four-way junction helicase activity"/>
    <property type="evidence" value="ECO:0007669"/>
    <property type="project" value="InterPro"/>
</dbReference>
<dbReference type="Gene3D" id="2.40.50.140">
    <property type="entry name" value="Nucleic acid-binding proteins"/>
    <property type="match status" value="1"/>
</dbReference>
<dbReference type="RefSeq" id="WP_115748135.1">
    <property type="nucleotide sequence ID" value="NZ_PIOD01000002.1"/>
</dbReference>
<proteinExistence type="inferred from homology"/>
<gene>
    <name evidence="6" type="primary">ruvA</name>
    <name evidence="8" type="ORF">CWR45_02045</name>
</gene>
<dbReference type="EMBL" id="PIOD01000002">
    <property type="protein sequence ID" value="RDW21679.1"/>
    <property type="molecule type" value="Genomic_DNA"/>
</dbReference>
<comment type="function">
    <text evidence="6">The RuvA-RuvB-RuvC complex processes Holliday junction (HJ) DNA during genetic recombination and DNA repair, while the RuvA-RuvB complex plays an important role in the rescue of blocked DNA replication forks via replication fork reversal (RFR). RuvA specifically binds to HJ cruciform DNA, conferring on it an open structure. The RuvB hexamer acts as an ATP-dependent pump, pulling dsDNA into and through the RuvAB complex. HJ branch migration allows RuvC to scan DNA until it finds its consensus sequence, where it cleaves and resolves the cruciform DNA.</text>
</comment>
<keyword evidence="5 6" id="KW-0234">DNA repair</keyword>
<accession>A0A3D8Q2I7</accession>
<dbReference type="InterPro" id="IPR013849">
    <property type="entry name" value="DNA_helicase_Holl-junc_RuvA_I"/>
</dbReference>
<organism evidence="8 9">
    <name type="scientific">Oceanobacillus chungangensis</name>
    <dbReference type="NCBI Taxonomy" id="1229152"/>
    <lineage>
        <taxon>Bacteria</taxon>
        <taxon>Bacillati</taxon>
        <taxon>Bacillota</taxon>
        <taxon>Bacilli</taxon>
        <taxon>Bacillales</taxon>
        <taxon>Bacillaceae</taxon>
        <taxon>Oceanobacillus</taxon>
    </lineage>
</organism>
<dbReference type="GO" id="GO:0048476">
    <property type="term" value="C:Holliday junction resolvase complex"/>
    <property type="evidence" value="ECO:0007669"/>
    <property type="project" value="UniProtKB-UniRule"/>
</dbReference>
<dbReference type="Pfam" id="PF07499">
    <property type="entry name" value="RuvA_C"/>
    <property type="match status" value="1"/>
</dbReference>
<evidence type="ECO:0000256" key="4">
    <source>
        <dbReference type="ARBA" id="ARBA00023172"/>
    </source>
</evidence>
<comment type="caution">
    <text evidence="8">The sequence shown here is derived from an EMBL/GenBank/DDBJ whole genome shotgun (WGS) entry which is preliminary data.</text>
</comment>
<dbReference type="InterPro" id="IPR036267">
    <property type="entry name" value="RuvA_C_sf"/>
</dbReference>
<dbReference type="InterPro" id="IPR003583">
    <property type="entry name" value="Hlx-hairpin-Hlx_DNA-bd_motif"/>
</dbReference>
<reference evidence="9" key="1">
    <citation type="submission" date="2017-11" db="EMBL/GenBank/DDBJ databases">
        <authorList>
            <person name="Zhu W."/>
        </authorList>
    </citation>
    <scope>NUCLEOTIDE SEQUENCE [LARGE SCALE GENOMIC DNA]</scope>
    <source>
        <strain evidence="9">CAU 1051</strain>
    </source>
</reference>
<dbReference type="CDD" id="cd14332">
    <property type="entry name" value="UBA_RuvA_C"/>
    <property type="match status" value="1"/>
</dbReference>
<dbReference type="GO" id="GO:0005524">
    <property type="term" value="F:ATP binding"/>
    <property type="evidence" value="ECO:0007669"/>
    <property type="project" value="InterPro"/>
</dbReference>
<evidence type="ECO:0000256" key="1">
    <source>
        <dbReference type="ARBA" id="ARBA00022490"/>
    </source>
</evidence>
<keyword evidence="9" id="KW-1185">Reference proteome</keyword>
<comment type="caution">
    <text evidence="6">Lacks conserved residue(s) required for the propagation of feature annotation.</text>
</comment>
<comment type="subcellular location">
    <subcellularLocation>
        <location evidence="6">Cytoplasm</location>
    </subcellularLocation>
</comment>
<dbReference type="SMART" id="SM00278">
    <property type="entry name" value="HhH1"/>
    <property type="match status" value="2"/>
</dbReference>
<evidence type="ECO:0000256" key="3">
    <source>
        <dbReference type="ARBA" id="ARBA00023125"/>
    </source>
</evidence>
<evidence type="ECO:0000256" key="2">
    <source>
        <dbReference type="ARBA" id="ARBA00022763"/>
    </source>
</evidence>
<dbReference type="Pfam" id="PF01330">
    <property type="entry name" value="RuvA_N"/>
    <property type="match status" value="1"/>
</dbReference>
<feature type="domain" description="Helix-hairpin-helix DNA-binding motif class 1" evidence="7">
    <location>
        <begin position="72"/>
        <end position="91"/>
    </location>
</feature>
<feature type="region of interest" description="Domain III" evidence="6">
    <location>
        <begin position="152"/>
        <end position="203"/>
    </location>
</feature>
<dbReference type="NCBIfam" id="TIGR00084">
    <property type="entry name" value="ruvA"/>
    <property type="match status" value="1"/>
</dbReference>
<dbReference type="Pfam" id="PF14520">
    <property type="entry name" value="HHH_5"/>
    <property type="match status" value="1"/>
</dbReference>
<keyword evidence="1 6" id="KW-0963">Cytoplasm</keyword>
<dbReference type="GO" id="GO:0000400">
    <property type="term" value="F:four-way junction DNA binding"/>
    <property type="evidence" value="ECO:0007669"/>
    <property type="project" value="UniProtKB-UniRule"/>
</dbReference>
<dbReference type="SUPFAM" id="SSF47781">
    <property type="entry name" value="RuvA domain 2-like"/>
    <property type="match status" value="1"/>
</dbReference>
<sequence length="203" mass="22301">MIAYIKGILSSVQDETVVVDVHGVGYELICANPFAFQSALNEEILINTYQYVREDTLALYGFKNEDEKYLFKKLISVSGIGPKGALAILASVDVPGFVAAVEREDDKFLTSFPGVGKKTARQIILDLKGKLVMQLSISIDQDQQETATTANENTTAIIEAQEALKALGYTDREIKAIIPQLQAMDIKNTDEVIKNALALLMKK</sequence>
<evidence type="ECO:0000313" key="8">
    <source>
        <dbReference type="EMBL" id="RDW21679.1"/>
    </source>
</evidence>
<dbReference type="OrthoDB" id="5293449at2"/>
<evidence type="ECO:0000313" key="9">
    <source>
        <dbReference type="Proteomes" id="UP000256520"/>
    </source>
</evidence>
<dbReference type="AlphaFoldDB" id="A0A3D8Q2I7"/>
<evidence type="ECO:0000256" key="5">
    <source>
        <dbReference type="ARBA" id="ARBA00023204"/>
    </source>
</evidence>
<evidence type="ECO:0000259" key="7">
    <source>
        <dbReference type="SMART" id="SM00278"/>
    </source>
</evidence>
<dbReference type="SUPFAM" id="SSF46929">
    <property type="entry name" value="DNA helicase RuvA subunit, C-terminal domain"/>
    <property type="match status" value="1"/>
</dbReference>